<dbReference type="EMBL" id="QFYR01000004">
    <property type="protein sequence ID" value="RAK51401.1"/>
    <property type="molecule type" value="Genomic_DNA"/>
</dbReference>
<organism evidence="1 2">
    <name type="scientific">Phenylobacterium deserti</name>
    <dbReference type="NCBI Taxonomy" id="1914756"/>
    <lineage>
        <taxon>Bacteria</taxon>
        <taxon>Pseudomonadati</taxon>
        <taxon>Pseudomonadota</taxon>
        <taxon>Alphaproteobacteria</taxon>
        <taxon>Caulobacterales</taxon>
        <taxon>Caulobacteraceae</taxon>
        <taxon>Phenylobacterium</taxon>
    </lineage>
</organism>
<evidence type="ECO:0000313" key="1">
    <source>
        <dbReference type="EMBL" id="RAK51401.1"/>
    </source>
</evidence>
<dbReference type="OrthoDB" id="7193042at2"/>
<sequence length="74" mass="8137">MSLIEKIPTMSDEQVINLLTNAKRLQTQGDEKQQAAAAELIPTLEQVAAERRTARLQAAQAKRAARRPAKKKAA</sequence>
<dbReference type="RefSeq" id="WP_111515936.1">
    <property type="nucleotide sequence ID" value="NZ_QFYR01000004.1"/>
</dbReference>
<protein>
    <submittedName>
        <fullName evidence="1">Uncharacterized protein</fullName>
    </submittedName>
</protein>
<accession>A0A328A9Y4</accession>
<dbReference type="AlphaFoldDB" id="A0A328A9Y4"/>
<keyword evidence="2" id="KW-1185">Reference proteome</keyword>
<gene>
    <name evidence="1" type="ORF">DJ018_15805</name>
</gene>
<name>A0A328A9Y4_9CAUL</name>
<proteinExistence type="predicted"/>
<evidence type="ECO:0000313" key="2">
    <source>
        <dbReference type="Proteomes" id="UP000249725"/>
    </source>
</evidence>
<reference evidence="2" key="1">
    <citation type="submission" date="2018-05" db="EMBL/GenBank/DDBJ databases">
        <authorList>
            <person name="Li X."/>
        </authorList>
    </citation>
    <scope>NUCLEOTIDE SEQUENCE [LARGE SCALE GENOMIC DNA]</scope>
    <source>
        <strain evidence="2">YIM 73061</strain>
    </source>
</reference>
<comment type="caution">
    <text evidence="1">The sequence shown here is derived from an EMBL/GenBank/DDBJ whole genome shotgun (WGS) entry which is preliminary data.</text>
</comment>
<dbReference type="Proteomes" id="UP000249725">
    <property type="component" value="Unassembled WGS sequence"/>
</dbReference>